<gene>
    <name evidence="8" type="ORF">RF11_13934</name>
</gene>
<name>A0A0C2MH12_THEKT</name>
<feature type="region of interest" description="Disordered" evidence="6">
    <location>
        <begin position="259"/>
        <end position="289"/>
    </location>
</feature>
<dbReference type="SUPFAM" id="SSF50156">
    <property type="entry name" value="PDZ domain-like"/>
    <property type="match status" value="2"/>
</dbReference>
<keyword evidence="4" id="KW-0333">Golgi apparatus</keyword>
<dbReference type="GO" id="GO:0000139">
    <property type="term" value="C:Golgi membrane"/>
    <property type="evidence" value="ECO:0007669"/>
    <property type="project" value="UniProtKB-SubCell"/>
</dbReference>
<dbReference type="InterPro" id="IPR024958">
    <property type="entry name" value="GRASP_PDZ"/>
</dbReference>
<dbReference type="Pfam" id="PF04495">
    <property type="entry name" value="GRASP55_65"/>
    <property type="match status" value="1"/>
</dbReference>
<dbReference type="PANTHER" id="PTHR12893">
    <property type="entry name" value="GOLGI REASSEMBLY STACKING PROTEIN GRASP"/>
    <property type="match status" value="1"/>
</dbReference>
<dbReference type="InterPro" id="IPR036034">
    <property type="entry name" value="PDZ_sf"/>
</dbReference>
<evidence type="ECO:0000256" key="6">
    <source>
        <dbReference type="SAM" id="MobiDB-lite"/>
    </source>
</evidence>
<evidence type="ECO:0000256" key="1">
    <source>
        <dbReference type="ARBA" id="ARBA00004394"/>
    </source>
</evidence>
<proteinExistence type="inferred from homology"/>
<feature type="domain" description="PDZ GRASP-type" evidence="7">
    <location>
        <begin position="118"/>
        <end position="213"/>
    </location>
</feature>
<feature type="domain" description="PDZ GRASP-type" evidence="7">
    <location>
        <begin position="23"/>
        <end position="112"/>
    </location>
</feature>
<dbReference type="AlphaFoldDB" id="A0A0C2MH12"/>
<dbReference type="InterPro" id="IPR007583">
    <property type="entry name" value="GRASP55_65"/>
</dbReference>
<keyword evidence="9" id="KW-1185">Reference proteome</keyword>
<dbReference type="PROSITE" id="PS51865">
    <property type="entry name" value="PDZ_GRASP"/>
    <property type="match status" value="2"/>
</dbReference>
<accession>A0A0C2MH12</accession>
<dbReference type="PANTHER" id="PTHR12893:SF0">
    <property type="entry name" value="GRASP65"/>
    <property type="match status" value="1"/>
</dbReference>
<evidence type="ECO:0000313" key="8">
    <source>
        <dbReference type="EMBL" id="KII60961.1"/>
    </source>
</evidence>
<dbReference type="EMBL" id="JWZT01005390">
    <property type="protein sequence ID" value="KII60961.1"/>
    <property type="molecule type" value="Genomic_DNA"/>
</dbReference>
<keyword evidence="5" id="KW-0472">Membrane</keyword>
<keyword evidence="3" id="KW-0677">Repeat</keyword>
<sequence length="338" mass="38262">MIFSLLTNILGYDDSRSDREHEYGYFVTKVHDTSPSFLAGIQPYSDFIIKINDCEMTHDPSSLMDSLKLYGSSAMTITIYSVKTKSYRDVTIRRGSWTGESTLGVNVIYASISDVEKYVWHVLEVYYGSPADIAGLRPYTDYIVSSDKLFDNDYSFYELIENNENVPVKLVVYNCETDAIREVTVVPNKTWKNETQIDCQDSLLGCGIGYGLLHRIPQPQATASYAPDPQTATEPPAVQAENALQVESVPQAENDEKKLDEFPDNSAHQAPPVEYNPGGGGEFYSNSYQYPDQVPHETCYNQYNYQVVPNPYHQVPYDTQNQVPQYYVPEPQNYGQSQ</sequence>
<reference evidence="8 9" key="1">
    <citation type="journal article" date="2014" name="Genome Biol. Evol.">
        <title>The genome of the myxosporean Thelohanellus kitauei shows adaptations to nutrient acquisition within its fish host.</title>
        <authorList>
            <person name="Yang Y."/>
            <person name="Xiong J."/>
            <person name="Zhou Z."/>
            <person name="Huo F."/>
            <person name="Miao W."/>
            <person name="Ran C."/>
            <person name="Liu Y."/>
            <person name="Zhang J."/>
            <person name="Feng J."/>
            <person name="Wang M."/>
            <person name="Wang M."/>
            <person name="Wang L."/>
            <person name="Yao B."/>
        </authorList>
    </citation>
    <scope>NUCLEOTIDE SEQUENCE [LARGE SCALE GENOMIC DNA]</scope>
    <source>
        <strain evidence="8">Wuqing</strain>
    </source>
</reference>
<organism evidence="8 9">
    <name type="scientific">Thelohanellus kitauei</name>
    <name type="common">Myxosporean</name>
    <dbReference type="NCBI Taxonomy" id="669202"/>
    <lineage>
        <taxon>Eukaryota</taxon>
        <taxon>Metazoa</taxon>
        <taxon>Cnidaria</taxon>
        <taxon>Myxozoa</taxon>
        <taxon>Myxosporea</taxon>
        <taxon>Bivalvulida</taxon>
        <taxon>Platysporina</taxon>
        <taxon>Myxobolidae</taxon>
        <taxon>Thelohanellus</taxon>
    </lineage>
</organism>
<evidence type="ECO:0000313" key="9">
    <source>
        <dbReference type="Proteomes" id="UP000031668"/>
    </source>
</evidence>
<comment type="caution">
    <text evidence="8">The sequence shown here is derived from an EMBL/GenBank/DDBJ whole genome shotgun (WGS) entry which is preliminary data.</text>
</comment>
<dbReference type="Gene3D" id="2.30.42.10">
    <property type="match status" value="2"/>
</dbReference>
<protein>
    <submittedName>
        <fullName evidence="8">Golgi reassembly-stacking protein 1</fullName>
    </submittedName>
</protein>
<dbReference type="OrthoDB" id="3318at2759"/>
<evidence type="ECO:0000256" key="2">
    <source>
        <dbReference type="ARBA" id="ARBA00007144"/>
    </source>
</evidence>
<comment type="similarity">
    <text evidence="2">Belongs to the GORASP family.</text>
</comment>
<evidence type="ECO:0000256" key="3">
    <source>
        <dbReference type="ARBA" id="ARBA00022737"/>
    </source>
</evidence>
<feature type="region of interest" description="Disordered" evidence="6">
    <location>
        <begin position="311"/>
        <end position="338"/>
    </location>
</feature>
<evidence type="ECO:0000256" key="5">
    <source>
        <dbReference type="ARBA" id="ARBA00023136"/>
    </source>
</evidence>
<dbReference type="OMA" id="MTVYSTK"/>
<evidence type="ECO:0000256" key="4">
    <source>
        <dbReference type="ARBA" id="ARBA00023034"/>
    </source>
</evidence>
<evidence type="ECO:0000259" key="7">
    <source>
        <dbReference type="PROSITE" id="PS51865"/>
    </source>
</evidence>
<comment type="subcellular location">
    <subcellularLocation>
        <location evidence="1">Golgi apparatus membrane</location>
    </subcellularLocation>
</comment>
<dbReference type="Proteomes" id="UP000031668">
    <property type="component" value="Unassembled WGS sequence"/>
</dbReference>
<dbReference type="GO" id="GO:0007030">
    <property type="term" value="P:Golgi organization"/>
    <property type="evidence" value="ECO:0007669"/>
    <property type="project" value="TreeGrafter"/>
</dbReference>